<organism evidence="2">
    <name type="scientific">hydrothermal vent metagenome</name>
    <dbReference type="NCBI Taxonomy" id="652676"/>
    <lineage>
        <taxon>unclassified sequences</taxon>
        <taxon>metagenomes</taxon>
        <taxon>ecological metagenomes</taxon>
    </lineage>
</organism>
<evidence type="ECO:0000313" key="2">
    <source>
        <dbReference type="EMBL" id="VAX29584.1"/>
    </source>
</evidence>
<dbReference type="Gene3D" id="2.160.20.10">
    <property type="entry name" value="Single-stranded right-handed beta-helix, Pectin lyase-like"/>
    <property type="match status" value="1"/>
</dbReference>
<dbReference type="NCBIfam" id="NF041940">
    <property type="entry name" value="choice_anch_X"/>
    <property type="match status" value="1"/>
</dbReference>
<keyword evidence="2" id="KW-0378">Hydrolase</keyword>
<dbReference type="InterPro" id="IPR026444">
    <property type="entry name" value="Secre_tail"/>
</dbReference>
<dbReference type="NCBIfam" id="TIGR04183">
    <property type="entry name" value="Por_Secre_tail"/>
    <property type="match status" value="1"/>
</dbReference>
<name>A0A3B1D050_9ZZZZ</name>
<gene>
    <name evidence="2" type="ORF">MNBD_IGNAVI01-988</name>
</gene>
<dbReference type="AlphaFoldDB" id="A0A3B1D050"/>
<proteinExistence type="predicted"/>
<dbReference type="EMBL" id="UOGD01000456">
    <property type="protein sequence ID" value="VAX29584.1"/>
    <property type="molecule type" value="Genomic_DNA"/>
</dbReference>
<dbReference type="InterPro" id="IPR011050">
    <property type="entry name" value="Pectin_lyase_fold/virulence"/>
</dbReference>
<reference evidence="2" key="1">
    <citation type="submission" date="2018-06" db="EMBL/GenBank/DDBJ databases">
        <authorList>
            <person name="Zhirakovskaya E."/>
        </authorList>
    </citation>
    <scope>NUCLEOTIDE SEQUENCE</scope>
</reference>
<dbReference type="InterPro" id="IPR006626">
    <property type="entry name" value="PbH1"/>
</dbReference>
<dbReference type="SMART" id="SM00710">
    <property type="entry name" value="PbH1"/>
    <property type="match status" value="6"/>
</dbReference>
<evidence type="ECO:0000259" key="1">
    <source>
        <dbReference type="Pfam" id="PF18962"/>
    </source>
</evidence>
<dbReference type="SUPFAM" id="SSF51126">
    <property type="entry name" value="Pectin lyase-like"/>
    <property type="match status" value="1"/>
</dbReference>
<dbReference type="GO" id="GO:0004035">
    <property type="term" value="F:alkaline phosphatase activity"/>
    <property type="evidence" value="ECO:0007669"/>
    <property type="project" value="UniProtKB-EC"/>
</dbReference>
<dbReference type="Pfam" id="PF18962">
    <property type="entry name" value="Por_Secre_tail"/>
    <property type="match status" value="1"/>
</dbReference>
<accession>A0A3B1D050</accession>
<dbReference type="EC" id="3.1.3.1" evidence="2"/>
<dbReference type="InterPro" id="IPR012334">
    <property type="entry name" value="Pectin_lyas_fold"/>
</dbReference>
<protein>
    <submittedName>
        <fullName evidence="2">Alkaline phosphatase</fullName>
        <ecNumber evidence="2">3.1.3.1</ecNumber>
    </submittedName>
</protein>
<sequence>MKHILTILSSFLFLSICLYGQVINVPDDQPTIQEAINASVDGDTVLVADGTYFENINYRGKAITVASWFLVDGDETHIDSTIINGSQPTHPDSGSVVQFGSGTDSNSVLYGFTITGGSGGIDPYGFGSYGGGGIAVMSGAKIQHNKITGNTITHRYAIGGGIIISGNVNQVLILDNEITNNKLVETSVDPKGGGGIACYEVRGDVVLIANNVISGNIVSKSNGSLTGYGGGIDLENSVAFIRNNLIRNNKAENGGGVGLIDNPKIKKPFMVNNTIVNNYASGKNGGIYNLGVYHKVVNSIIWGNKDPNNKQISDILVVEYSDVEGGFVGRFNLDTDPLFADTTNFYLATSSSCIDAGDPNGIFNDIEDPNNPGFPLYPALGDLRNDMGAYGGNPFMIYAEIPSFFMRNCSLNSTYQVPGIDTLIVTSEISRPENQLVEVQATITSFDDTQGDSIPMVDNGVYPDNIANDGIYSGFWSIPNNEEDYNVDVSTYLSKYEYLVLLENAASFTTKGPLTLENMEVTVGNKNPTPPERIKFSLTFKNNGITDTVHDVDVNIILPDNPLIANSTTGVPMLGDIAPGESLTNTSRDFALTFLDSCKPGSYEFGLEITSNDVVYWYDTFTIDVVTGVKNESRNLPNEYSLEQNYPNPFNPSTTIKYAIPRHGGQANVERDLSRFNGSELKSALQVQLKVYDILGREVATLVNEQQKAGYYEVNFNASSLTSGIYFYKLNVYAPGRAGSFVETKKMILLR</sequence>
<feature type="domain" description="Secretion system C-terminal sorting" evidence="1">
    <location>
        <begin position="646"/>
        <end position="731"/>
    </location>
</feature>
<dbReference type="Gene3D" id="2.60.40.4070">
    <property type="match status" value="1"/>
</dbReference>